<reference evidence="1 2" key="1">
    <citation type="submission" date="2016-10" db="EMBL/GenBank/DDBJ databases">
        <authorList>
            <person name="de Groot N.N."/>
        </authorList>
    </citation>
    <scope>NUCLEOTIDE SEQUENCE [LARGE SCALE GENOMIC DNA]</scope>
    <source>
        <strain evidence="1 2">DSM 23031</strain>
    </source>
</reference>
<dbReference type="InterPro" id="IPR029278">
    <property type="entry name" value="Imm26"/>
</dbReference>
<dbReference type="EMBL" id="FNWQ01000002">
    <property type="protein sequence ID" value="SEH31828.1"/>
    <property type="molecule type" value="Genomic_DNA"/>
</dbReference>
<evidence type="ECO:0000313" key="1">
    <source>
        <dbReference type="EMBL" id="SEH31828.1"/>
    </source>
</evidence>
<sequence length="167" mass="19643">MEYFEKKEGNIFFIPLFLPGGVKENVKNYKSFKFVENETYAYGRLIEKNDSTGDLIEIFKYTGEIPKDKNIILNSGRLTEPIHTTLAFDRNRWRFILETDQYDKNKDSNYSEITFILGTENSFDLWKGGTKQRISNDEAKKYNPWTIFNPTRVEDAIKTDNLTLLQQ</sequence>
<dbReference type="Proteomes" id="UP000198561">
    <property type="component" value="Unassembled WGS sequence"/>
</dbReference>
<dbReference type="OrthoDB" id="8657476at2"/>
<dbReference type="RefSeq" id="WP_089690968.1">
    <property type="nucleotide sequence ID" value="NZ_FNWQ01000002.1"/>
</dbReference>
<dbReference type="AlphaFoldDB" id="A0A1H6HCH8"/>
<gene>
    <name evidence="1" type="ORF">SAMN05421593_1579</name>
</gene>
<organism evidence="1 2">
    <name type="scientific">Chryseobacterium culicis</name>
    <dbReference type="NCBI Taxonomy" id="680127"/>
    <lineage>
        <taxon>Bacteria</taxon>
        <taxon>Pseudomonadati</taxon>
        <taxon>Bacteroidota</taxon>
        <taxon>Flavobacteriia</taxon>
        <taxon>Flavobacteriales</taxon>
        <taxon>Weeksellaceae</taxon>
        <taxon>Chryseobacterium group</taxon>
        <taxon>Chryseobacterium</taxon>
    </lineage>
</organism>
<protein>
    <submittedName>
        <fullName evidence="1">Immunity protein 26</fullName>
    </submittedName>
</protein>
<proteinExistence type="predicted"/>
<name>A0A1H6HCH8_CHRCI</name>
<accession>A0A1H6HCH8</accession>
<dbReference type="STRING" id="680127.SAMN05421593_1579"/>
<dbReference type="Pfam" id="PF15428">
    <property type="entry name" value="Imm26"/>
    <property type="match status" value="1"/>
</dbReference>
<evidence type="ECO:0000313" key="2">
    <source>
        <dbReference type="Proteomes" id="UP000198561"/>
    </source>
</evidence>